<proteinExistence type="predicted"/>
<dbReference type="AlphaFoldDB" id="X1RJD9"/>
<gene>
    <name evidence="1" type="ORF">S12H4_26218</name>
</gene>
<reference evidence="1" key="1">
    <citation type="journal article" date="2014" name="Front. Microbiol.">
        <title>High frequency of phylogenetically diverse reductive dehalogenase-homologous genes in deep subseafloor sedimentary metagenomes.</title>
        <authorList>
            <person name="Kawai M."/>
            <person name="Futagami T."/>
            <person name="Toyoda A."/>
            <person name="Takaki Y."/>
            <person name="Nishi S."/>
            <person name="Hori S."/>
            <person name="Arai W."/>
            <person name="Tsubouchi T."/>
            <person name="Morono Y."/>
            <person name="Uchiyama I."/>
            <person name="Ito T."/>
            <person name="Fujiyama A."/>
            <person name="Inagaki F."/>
            <person name="Takami H."/>
        </authorList>
    </citation>
    <scope>NUCLEOTIDE SEQUENCE</scope>
    <source>
        <strain evidence="1">Expedition CK06-06</strain>
    </source>
</reference>
<dbReference type="EMBL" id="BARW01014856">
    <property type="protein sequence ID" value="GAI80748.1"/>
    <property type="molecule type" value="Genomic_DNA"/>
</dbReference>
<accession>X1RJD9</accession>
<name>X1RJD9_9ZZZZ</name>
<comment type="caution">
    <text evidence="1">The sequence shown here is derived from an EMBL/GenBank/DDBJ whole genome shotgun (WGS) entry which is preliminary data.</text>
</comment>
<evidence type="ECO:0000313" key="1">
    <source>
        <dbReference type="EMBL" id="GAI80748.1"/>
    </source>
</evidence>
<organism evidence="1">
    <name type="scientific">marine sediment metagenome</name>
    <dbReference type="NCBI Taxonomy" id="412755"/>
    <lineage>
        <taxon>unclassified sequences</taxon>
        <taxon>metagenomes</taxon>
        <taxon>ecological metagenomes</taxon>
    </lineage>
</organism>
<sequence>MSEKVIHYDELLTPERVEAVTYEQIKKQSPKKIEEIVGVTAFEVVKRVL</sequence>
<protein>
    <submittedName>
        <fullName evidence="1">Uncharacterized protein</fullName>
    </submittedName>
</protein>